<geneLocation type="plasmid" evidence="3">
    <name>pnonnen1</name>
</geneLocation>
<feature type="transmembrane region" description="Helical" evidence="1">
    <location>
        <begin position="40"/>
        <end position="62"/>
    </location>
</feature>
<dbReference type="KEGG" id="saqi:AXG55_14585"/>
<dbReference type="Proteomes" id="UP000184731">
    <property type="component" value="Plasmid pnonnen1"/>
</dbReference>
<dbReference type="EMBL" id="CP017835">
    <property type="protein sequence ID" value="APJ05246.1"/>
    <property type="molecule type" value="Genomic_DNA"/>
</dbReference>
<keyword evidence="1" id="KW-1133">Transmembrane helix</keyword>
<evidence type="ECO:0000313" key="3">
    <source>
        <dbReference type="Proteomes" id="UP000184731"/>
    </source>
</evidence>
<keyword evidence="3" id="KW-1185">Reference proteome</keyword>
<accession>A0A1L4D4W0</accession>
<keyword evidence="1" id="KW-0812">Transmembrane</keyword>
<proteinExistence type="predicted"/>
<organism evidence="2 3">
    <name type="scientific">Silvanigrella aquatica</name>
    <dbReference type="NCBI Taxonomy" id="1915309"/>
    <lineage>
        <taxon>Bacteria</taxon>
        <taxon>Pseudomonadati</taxon>
        <taxon>Bdellovibrionota</taxon>
        <taxon>Oligoflexia</taxon>
        <taxon>Silvanigrellales</taxon>
        <taxon>Silvanigrellaceae</taxon>
        <taxon>Silvanigrella</taxon>
    </lineage>
</organism>
<evidence type="ECO:0000313" key="2">
    <source>
        <dbReference type="EMBL" id="APJ05246.1"/>
    </source>
</evidence>
<protein>
    <submittedName>
        <fullName evidence="2">Uncharacterized protein</fullName>
    </submittedName>
</protein>
<keyword evidence="2" id="KW-0614">Plasmid</keyword>
<keyword evidence="1" id="KW-0472">Membrane</keyword>
<reference evidence="2 3" key="1">
    <citation type="submission" date="2016-10" db="EMBL/GenBank/DDBJ databases">
        <title>Silvanigrella aquatica sp. nov., isolated from a freshwater lake located in the Black Forest, Germany, description of Silvanigrellaceae fam. nov., Silvanigrellales ord. nov., reclassification of the order Bdellovibrionales in the class Oligoflexia, reclassification of the families Bacteriovoracaceae and Halobacteriovoraceae in the new order Bacteriovoracales ord. nov., and reclassification of the family Pseudobacteriovoracaceae in the order Oligoflexiales.</title>
        <authorList>
            <person name="Hahn M.W."/>
            <person name="Schmidt J."/>
            <person name="Koll U."/>
            <person name="Rohde M."/>
            <person name="Verbag S."/>
            <person name="Pitt A."/>
            <person name="Nakai R."/>
            <person name="Naganuma T."/>
            <person name="Lang E."/>
        </authorList>
    </citation>
    <scope>NUCLEOTIDE SEQUENCE [LARGE SCALE GENOMIC DNA]</scope>
    <source>
        <strain evidence="2 3">MWH-Nonnen-W8red</strain>
        <plasmid evidence="3">Plasmid pnonnen1</plasmid>
    </source>
</reference>
<gene>
    <name evidence="2" type="ORF">AXG55_14585</name>
</gene>
<dbReference type="RefSeq" id="WP_148698910.1">
    <property type="nucleotide sequence ID" value="NZ_CP017835.1"/>
</dbReference>
<dbReference type="AlphaFoldDB" id="A0A1L4D4W0"/>
<evidence type="ECO:0000256" key="1">
    <source>
        <dbReference type="SAM" id="Phobius"/>
    </source>
</evidence>
<sequence>MSNKFLFDLSVDFFNFCEVILSSRIHNWQNLDFSHKSAHLFWVGVAVIFYIIIYNLLLFVAIKSFPVIKNACMKSYREAKSKKSN</sequence>
<name>A0A1L4D4W0_9BACT</name>